<protein>
    <recommendedName>
        <fullName evidence="6">Carboxylesterase type B domain-containing protein</fullName>
    </recommendedName>
</protein>
<feature type="domain" description="Carboxylesterase type B" evidence="6">
    <location>
        <begin position="133"/>
        <end position="201"/>
    </location>
</feature>
<dbReference type="EMBL" id="CADEBC010000508">
    <property type="protein sequence ID" value="CAB3241209.1"/>
    <property type="molecule type" value="Genomic_DNA"/>
</dbReference>
<dbReference type="PANTHER" id="PTHR43142">
    <property type="entry name" value="CARBOXYLIC ESTER HYDROLASE"/>
    <property type="match status" value="1"/>
</dbReference>
<keyword evidence="8" id="KW-1185">Reference proteome</keyword>
<dbReference type="GO" id="GO:0052689">
    <property type="term" value="F:carboxylic ester hydrolase activity"/>
    <property type="evidence" value="ECO:0007669"/>
    <property type="project" value="UniProtKB-KW"/>
</dbReference>
<comment type="caution">
    <text evidence="7">The sequence shown here is derived from an EMBL/GenBank/DDBJ whole genome shotgun (WGS) entry which is preliminary data.</text>
</comment>
<sequence>MVFKTFIIAAILQVVTGRTRIGPLVNTDAGLIKGLQADDGDYSMFLGIPFGKVDEANPFSAATPYPKFDNTFEAFNDTTVCPQVQEPQGTVAGTPDCLVLNVYVPFSASSSNRLPVLVWIFGGGLMYGDDKPVTPEDQVIINQMTTMWANFVKLGTPVPQTSDLLQIQWTPINNQSQRPYLNIDLQLSLGSRPFHQRATFWDLFYRANDHFLKANNPAEI</sequence>
<evidence type="ECO:0000259" key="6">
    <source>
        <dbReference type="Pfam" id="PF00135"/>
    </source>
</evidence>
<keyword evidence="3" id="KW-0378">Hydrolase</keyword>
<feature type="signal peptide" evidence="5">
    <location>
        <begin position="1"/>
        <end position="17"/>
    </location>
</feature>
<reference evidence="7 8" key="1">
    <citation type="submission" date="2020-04" db="EMBL/GenBank/DDBJ databases">
        <authorList>
            <person name="Wallbank WR R."/>
            <person name="Pardo Diaz C."/>
            <person name="Kozak K."/>
            <person name="Martin S."/>
            <person name="Jiggins C."/>
            <person name="Moest M."/>
            <person name="Warren A I."/>
            <person name="Byers J.R.P. K."/>
            <person name="Montejo-Kovacevich G."/>
            <person name="Yen C E."/>
        </authorList>
    </citation>
    <scope>NUCLEOTIDE SEQUENCE [LARGE SCALE GENOMIC DNA]</scope>
</reference>
<dbReference type="OrthoDB" id="19653at2759"/>
<dbReference type="PANTHER" id="PTHR43142:SF1">
    <property type="entry name" value="CARBOXYLIC ESTER HYDROLASE"/>
    <property type="match status" value="1"/>
</dbReference>
<dbReference type="SUPFAM" id="SSF53474">
    <property type="entry name" value="alpha/beta-Hydrolases"/>
    <property type="match status" value="2"/>
</dbReference>
<dbReference type="AlphaFoldDB" id="A0A8S1A565"/>
<evidence type="ECO:0000256" key="1">
    <source>
        <dbReference type="ARBA" id="ARBA00005964"/>
    </source>
</evidence>
<dbReference type="Gene3D" id="3.40.50.1820">
    <property type="entry name" value="alpha/beta hydrolase"/>
    <property type="match status" value="2"/>
</dbReference>
<proteinExistence type="inferred from homology"/>
<feature type="domain" description="Carboxylesterase type B" evidence="6">
    <location>
        <begin position="23"/>
        <end position="132"/>
    </location>
</feature>
<dbReference type="InterPro" id="IPR029058">
    <property type="entry name" value="AB_hydrolase_fold"/>
</dbReference>
<dbReference type="Proteomes" id="UP000494106">
    <property type="component" value="Unassembled WGS sequence"/>
</dbReference>
<evidence type="ECO:0000256" key="4">
    <source>
        <dbReference type="ARBA" id="ARBA00023180"/>
    </source>
</evidence>
<evidence type="ECO:0000256" key="3">
    <source>
        <dbReference type="ARBA" id="ARBA00022801"/>
    </source>
</evidence>
<evidence type="ECO:0000256" key="5">
    <source>
        <dbReference type="SAM" id="SignalP"/>
    </source>
</evidence>
<feature type="chain" id="PRO_5035944814" description="Carboxylesterase type B domain-containing protein" evidence="5">
    <location>
        <begin position="18"/>
        <end position="220"/>
    </location>
</feature>
<evidence type="ECO:0000256" key="2">
    <source>
        <dbReference type="ARBA" id="ARBA00022487"/>
    </source>
</evidence>
<evidence type="ECO:0000313" key="8">
    <source>
        <dbReference type="Proteomes" id="UP000494106"/>
    </source>
</evidence>
<dbReference type="Pfam" id="PF00135">
    <property type="entry name" value="COesterase"/>
    <property type="match status" value="2"/>
</dbReference>
<organism evidence="7 8">
    <name type="scientific">Arctia plantaginis</name>
    <name type="common">Wood tiger moth</name>
    <name type="synonym">Phalaena plantaginis</name>
    <dbReference type="NCBI Taxonomy" id="874455"/>
    <lineage>
        <taxon>Eukaryota</taxon>
        <taxon>Metazoa</taxon>
        <taxon>Ecdysozoa</taxon>
        <taxon>Arthropoda</taxon>
        <taxon>Hexapoda</taxon>
        <taxon>Insecta</taxon>
        <taxon>Pterygota</taxon>
        <taxon>Neoptera</taxon>
        <taxon>Endopterygota</taxon>
        <taxon>Lepidoptera</taxon>
        <taxon>Glossata</taxon>
        <taxon>Ditrysia</taxon>
        <taxon>Noctuoidea</taxon>
        <taxon>Erebidae</taxon>
        <taxon>Arctiinae</taxon>
        <taxon>Arctia</taxon>
    </lineage>
</organism>
<dbReference type="InterPro" id="IPR002018">
    <property type="entry name" value="CarbesteraseB"/>
</dbReference>
<keyword evidence="4" id="KW-0325">Glycoprotein</keyword>
<evidence type="ECO:0000313" key="7">
    <source>
        <dbReference type="EMBL" id="CAB3241209.1"/>
    </source>
</evidence>
<gene>
    <name evidence="7" type="ORF">APLA_LOCUS8479</name>
</gene>
<comment type="similarity">
    <text evidence="1">Belongs to the type-B carboxylesterase/lipase family.</text>
</comment>
<keyword evidence="5" id="KW-0732">Signal</keyword>
<name>A0A8S1A565_ARCPL</name>
<keyword evidence="2" id="KW-0719">Serine esterase</keyword>
<accession>A0A8S1A565</accession>